<feature type="compositionally biased region" description="Basic and acidic residues" evidence="1">
    <location>
        <begin position="8"/>
        <end position="27"/>
    </location>
</feature>
<feature type="region of interest" description="Disordered" evidence="1">
    <location>
        <begin position="41"/>
        <end position="96"/>
    </location>
</feature>
<proteinExistence type="predicted"/>
<gene>
    <name evidence="2" type="ORF">KOW79_015191</name>
</gene>
<feature type="region of interest" description="Disordered" evidence="1">
    <location>
        <begin position="1"/>
        <end position="27"/>
    </location>
</feature>
<dbReference type="AlphaFoldDB" id="A0A9D3NDJ5"/>
<evidence type="ECO:0000313" key="2">
    <source>
        <dbReference type="EMBL" id="KAG7320776.1"/>
    </source>
</evidence>
<comment type="caution">
    <text evidence="2">The sequence shown here is derived from an EMBL/GenBank/DDBJ whole genome shotgun (WGS) entry which is preliminary data.</text>
</comment>
<evidence type="ECO:0000313" key="3">
    <source>
        <dbReference type="Proteomes" id="UP000824219"/>
    </source>
</evidence>
<evidence type="ECO:0000256" key="1">
    <source>
        <dbReference type="SAM" id="MobiDB-lite"/>
    </source>
</evidence>
<dbReference type="EMBL" id="JAHKSW010000018">
    <property type="protein sequence ID" value="KAG7320776.1"/>
    <property type="molecule type" value="Genomic_DNA"/>
</dbReference>
<dbReference type="Proteomes" id="UP000824219">
    <property type="component" value="Linkage Group LG18"/>
</dbReference>
<feature type="compositionally biased region" description="Basic and acidic residues" evidence="1">
    <location>
        <begin position="79"/>
        <end position="88"/>
    </location>
</feature>
<organism evidence="2 3">
    <name type="scientific">Hemibagrus wyckioides</name>
    <dbReference type="NCBI Taxonomy" id="337641"/>
    <lineage>
        <taxon>Eukaryota</taxon>
        <taxon>Metazoa</taxon>
        <taxon>Chordata</taxon>
        <taxon>Craniata</taxon>
        <taxon>Vertebrata</taxon>
        <taxon>Euteleostomi</taxon>
        <taxon>Actinopterygii</taxon>
        <taxon>Neopterygii</taxon>
        <taxon>Teleostei</taxon>
        <taxon>Ostariophysi</taxon>
        <taxon>Siluriformes</taxon>
        <taxon>Bagridae</taxon>
        <taxon>Hemibagrus</taxon>
    </lineage>
</organism>
<reference evidence="2 3" key="1">
    <citation type="submission" date="2021-06" db="EMBL/GenBank/DDBJ databases">
        <title>Chromosome-level genome assembly of the red-tail catfish (Hemibagrus wyckioides).</title>
        <authorList>
            <person name="Shao F."/>
        </authorList>
    </citation>
    <scope>NUCLEOTIDE SEQUENCE [LARGE SCALE GENOMIC DNA]</scope>
    <source>
        <strain evidence="2">EC202008001</strain>
        <tissue evidence="2">Blood</tissue>
    </source>
</reference>
<protein>
    <submittedName>
        <fullName evidence="2">Uncharacterized protein</fullName>
    </submittedName>
</protein>
<sequence>MSAAAGERSARHRDNTETQNCDRDADRSGLDLLLITFVRNLPPDLTESAQVGVPRSAASRHPYERQQQQQEEEEEEEEGLRLDSRLESDTSPIPPN</sequence>
<keyword evidence="3" id="KW-1185">Reference proteome</keyword>
<name>A0A9D3NDJ5_9TELE</name>
<accession>A0A9D3NDJ5</accession>